<proteinExistence type="inferred from homology"/>
<dbReference type="SUPFAM" id="SSF53067">
    <property type="entry name" value="Actin-like ATPase domain"/>
    <property type="match status" value="2"/>
</dbReference>
<keyword evidence="5 6" id="KW-0067">ATP-binding</keyword>
<dbReference type="Gene3D" id="3.40.367.20">
    <property type="match status" value="1"/>
</dbReference>
<dbReference type="PANTHER" id="PTHR19443">
    <property type="entry name" value="HEXOKINASE"/>
    <property type="match status" value="1"/>
</dbReference>
<gene>
    <name evidence="10" type="ORF">PHISCL_01901</name>
</gene>
<dbReference type="EC" id="2.7.1.-" evidence="6"/>
<dbReference type="Proteomes" id="UP000266188">
    <property type="component" value="Unassembled WGS sequence"/>
</dbReference>
<evidence type="ECO:0000313" key="10">
    <source>
        <dbReference type="EMBL" id="RJE25788.1"/>
    </source>
</evidence>
<dbReference type="PRINTS" id="PR00475">
    <property type="entry name" value="HEXOKINASE"/>
</dbReference>
<dbReference type="PANTHER" id="PTHR19443:SF29">
    <property type="entry name" value="PHOSPHOTRANSFERASE"/>
    <property type="match status" value="1"/>
</dbReference>
<sequence length="574" mass="63119">MSTTLPQKSISGIKDFIEPLSIDDKTLYKLAYRFSVTYRQLAASSFDQFFPTAVTCLPTGQETGNYLAVYVGLYYLRVSFIDLLGQSPGKHKYPEQQSVRRTLEKAWPIGDHLKRDHAPAFFSWIGDCIAEVVADSLTPSSMEDAPAEITMGISFCFPIMQKSLDEAILMPTGKGFALATDLNLRQALLDGYECHTRRSDDDGDRPARAKRQRQYALPKLKIAAMTNDTVATLASMAYSIRSLPNTRVVMGLVIGAGCNSTVSMRLSDLHKSKTQHIISKDPEAEKMLICTEWTLYGSAPPIRELGVITKWDTFLDKHSKRPGFQPLEYMIGGRYIGELVRIIIYDYFTERLGIPPSDLPSKLVEEYALTTDFISLTIASNSSIDNLVIDLTEQLPPPSSSSWEWTASSARDLRTIAFAVQTRASALVAASTVGLLACTGEITLQDPDSLSPTHQGTSDSQTTDQGCKPEISLSKENWRNGPEELVVAFSGGVIQHYPNYKEAVQRYIDRLLLHGGPQDGGKSIFLREVSDGGIIGVGVLAGTACGKIEGIIVSSLEQERKSRDPSEQAMGNEC</sequence>
<dbReference type="EMBL" id="MVGC01000038">
    <property type="protein sequence ID" value="RJE25788.1"/>
    <property type="molecule type" value="Genomic_DNA"/>
</dbReference>
<reference evidence="11" key="1">
    <citation type="submission" date="2017-02" db="EMBL/GenBank/DDBJ databases">
        <authorList>
            <person name="Tafer H."/>
            <person name="Lopandic K."/>
        </authorList>
    </citation>
    <scope>NUCLEOTIDE SEQUENCE [LARGE SCALE GENOMIC DNA]</scope>
    <source>
        <strain evidence="11">CBS 366.77</strain>
    </source>
</reference>
<dbReference type="InterPro" id="IPR001312">
    <property type="entry name" value="Hexokinase"/>
</dbReference>
<name>A0A3A2ZRK7_9EURO</name>
<evidence type="ECO:0000256" key="6">
    <source>
        <dbReference type="RuleBase" id="RU362007"/>
    </source>
</evidence>
<feature type="domain" description="Hexokinase N-terminal" evidence="8">
    <location>
        <begin position="13"/>
        <end position="238"/>
    </location>
</feature>
<evidence type="ECO:0000256" key="4">
    <source>
        <dbReference type="ARBA" id="ARBA00022777"/>
    </source>
</evidence>
<evidence type="ECO:0000259" key="8">
    <source>
        <dbReference type="Pfam" id="PF00349"/>
    </source>
</evidence>
<dbReference type="Pfam" id="PF00349">
    <property type="entry name" value="Hexokinase_1"/>
    <property type="match status" value="1"/>
</dbReference>
<dbReference type="GO" id="GO:0006013">
    <property type="term" value="P:mannose metabolic process"/>
    <property type="evidence" value="ECO:0007669"/>
    <property type="project" value="TreeGrafter"/>
</dbReference>
<accession>A0A3A2ZRK7</accession>
<evidence type="ECO:0000256" key="7">
    <source>
        <dbReference type="SAM" id="MobiDB-lite"/>
    </source>
</evidence>
<dbReference type="Pfam" id="PF03727">
    <property type="entry name" value="Hexokinase_2"/>
    <property type="match status" value="1"/>
</dbReference>
<dbReference type="UniPathway" id="UPA00109">
    <property type="reaction ID" value="UER00180"/>
</dbReference>
<feature type="domain" description="Hexokinase C-terminal" evidence="9">
    <location>
        <begin position="250"/>
        <end position="541"/>
    </location>
</feature>
<dbReference type="GO" id="GO:0006006">
    <property type="term" value="P:glucose metabolic process"/>
    <property type="evidence" value="ECO:0007669"/>
    <property type="project" value="TreeGrafter"/>
</dbReference>
<keyword evidence="4 6" id="KW-0418">Kinase</keyword>
<dbReference type="GO" id="GO:0001678">
    <property type="term" value="P:intracellular glucose homeostasis"/>
    <property type="evidence" value="ECO:0007669"/>
    <property type="project" value="InterPro"/>
</dbReference>
<dbReference type="Gene3D" id="3.30.420.40">
    <property type="match status" value="1"/>
</dbReference>
<evidence type="ECO:0000313" key="11">
    <source>
        <dbReference type="Proteomes" id="UP000266188"/>
    </source>
</evidence>
<dbReference type="CDD" id="cd24000">
    <property type="entry name" value="ASKHA_NBD_HK"/>
    <property type="match status" value="1"/>
</dbReference>
<dbReference type="AlphaFoldDB" id="A0A3A2ZRK7"/>
<dbReference type="GO" id="GO:0005829">
    <property type="term" value="C:cytosol"/>
    <property type="evidence" value="ECO:0007669"/>
    <property type="project" value="TreeGrafter"/>
</dbReference>
<dbReference type="OrthoDB" id="419537at2759"/>
<dbReference type="GO" id="GO:0005524">
    <property type="term" value="F:ATP binding"/>
    <property type="evidence" value="ECO:0007669"/>
    <property type="project" value="UniProtKB-UniRule"/>
</dbReference>
<dbReference type="STRING" id="2070753.A0A3A2ZRK7"/>
<evidence type="ECO:0000256" key="1">
    <source>
        <dbReference type="ARBA" id="ARBA00009225"/>
    </source>
</evidence>
<feature type="region of interest" description="Disordered" evidence="7">
    <location>
        <begin position="446"/>
        <end position="467"/>
    </location>
</feature>
<dbReference type="GO" id="GO:0005739">
    <property type="term" value="C:mitochondrion"/>
    <property type="evidence" value="ECO:0007669"/>
    <property type="project" value="TreeGrafter"/>
</dbReference>
<evidence type="ECO:0000256" key="2">
    <source>
        <dbReference type="ARBA" id="ARBA00022679"/>
    </source>
</evidence>
<feature type="compositionally biased region" description="Polar residues" evidence="7">
    <location>
        <begin position="446"/>
        <end position="465"/>
    </location>
</feature>
<dbReference type="InterPro" id="IPR022673">
    <property type="entry name" value="Hexokinase_C"/>
</dbReference>
<keyword evidence="11" id="KW-1185">Reference proteome</keyword>
<evidence type="ECO:0000256" key="5">
    <source>
        <dbReference type="ARBA" id="ARBA00022840"/>
    </source>
</evidence>
<dbReference type="GO" id="GO:0019158">
    <property type="term" value="F:mannokinase activity"/>
    <property type="evidence" value="ECO:0007669"/>
    <property type="project" value="TreeGrafter"/>
</dbReference>
<dbReference type="GO" id="GO:0004340">
    <property type="term" value="F:glucokinase activity"/>
    <property type="evidence" value="ECO:0007669"/>
    <property type="project" value="TreeGrafter"/>
</dbReference>
<keyword evidence="3 6" id="KW-0547">Nucleotide-binding</keyword>
<comment type="similarity">
    <text evidence="1 6">Belongs to the hexokinase family.</text>
</comment>
<dbReference type="PROSITE" id="PS51748">
    <property type="entry name" value="HEXOKINASE_2"/>
    <property type="match status" value="1"/>
</dbReference>
<dbReference type="GO" id="GO:0008865">
    <property type="term" value="F:fructokinase activity"/>
    <property type="evidence" value="ECO:0007669"/>
    <property type="project" value="TreeGrafter"/>
</dbReference>
<evidence type="ECO:0000259" key="9">
    <source>
        <dbReference type="Pfam" id="PF03727"/>
    </source>
</evidence>
<protein>
    <recommendedName>
        <fullName evidence="6">Phosphotransferase</fullName>
        <ecNumber evidence="6">2.7.1.-</ecNumber>
    </recommendedName>
</protein>
<dbReference type="GO" id="GO:0005536">
    <property type="term" value="F:D-glucose binding"/>
    <property type="evidence" value="ECO:0007669"/>
    <property type="project" value="InterPro"/>
</dbReference>
<keyword evidence="2 6" id="KW-0808">Transferase</keyword>
<organism evidence="10 11">
    <name type="scientific">Aspergillus sclerotialis</name>
    <dbReference type="NCBI Taxonomy" id="2070753"/>
    <lineage>
        <taxon>Eukaryota</taxon>
        <taxon>Fungi</taxon>
        <taxon>Dikarya</taxon>
        <taxon>Ascomycota</taxon>
        <taxon>Pezizomycotina</taxon>
        <taxon>Eurotiomycetes</taxon>
        <taxon>Eurotiomycetidae</taxon>
        <taxon>Eurotiales</taxon>
        <taxon>Aspergillaceae</taxon>
        <taxon>Aspergillus</taxon>
        <taxon>Aspergillus subgen. Polypaecilum</taxon>
    </lineage>
</organism>
<dbReference type="InterPro" id="IPR022672">
    <property type="entry name" value="Hexokinase_N"/>
</dbReference>
<evidence type="ECO:0000256" key="3">
    <source>
        <dbReference type="ARBA" id="ARBA00022741"/>
    </source>
</evidence>
<comment type="caution">
    <text evidence="10">The sequence shown here is derived from an EMBL/GenBank/DDBJ whole genome shotgun (WGS) entry which is preliminary data.</text>
</comment>
<dbReference type="InterPro" id="IPR043129">
    <property type="entry name" value="ATPase_NBD"/>
</dbReference>
<dbReference type="GO" id="GO:0006096">
    <property type="term" value="P:glycolytic process"/>
    <property type="evidence" value="ECO:0007669"/>
    <property type="project" value="UniProtKB-UniPathway"/>
</dbReference>
<keyword evidence="6" id="KW-0324">Glycolysis</keyword>